<proteinExistence type="predicted"/>
<comment type="caution">
    <text evidence="2">The sequence shown here is derived from an EMBL/GenBank/DDBJ whole genome shotgun (WGS) entry which is preliminary data.</text>
</comment>
<keyword evidence="3" id="KW-1185">Reference proteome</keyword>
<evidence type="ECO:0008006" key="4">
    <source>
        <dbReference type="Google" id="ProtNLM"/>
    </source>
</evidence>
<evidence type="ECO:0000313" key="3">
    <source>
        <dbReference type="Proteomes" id="UP001174136"/>
    </source>
</evidence>
<dbReference type="EMBL" id="JAOPHQ010002604">
    <property type="protein sequence ID" value="KAK0146219.1"/>
    <property type="molecule type" value="Genomic_DNA"/>
</dbReference>
<dbReference type="PANTHER" id="PTHR46888:SF15">
    <property type="entry name" value="ZINC FINGER AND SCAN DOMAIN-CONTAINING PROTEIN 12-LIKE"/>
    <property type="match status" value="1"/>
</dbReference>
<dbReference type="Proteomes" id="UP001174136">
    <property type="component" value="Unassembled WGS sequence"/>
</dbReference>
<protein>
    <recommendedName>
        <fullName evidence="4">SCAN box domain-containing protein</fullName>
    </recommendedName>
</protein>
<feature type="compositionally biased region" description="Basic and acidic residues" evidence="1">
    <location>
        <begin position="235"/>
        <end position="248"/>
    </location>
</feature>
<dbReference type="PANTHER" id="PTHR46888">
    <property type="entry name" value="ZINC KNUCKLE DOMAINCONTAINING PROTEIN-RELATED"/>
    <property type="match status" value="1"/>
</dbReference>
<reference evidence="2" key="1">
    <citation type="journal article" date="2023" name="Front. Mar. Sci.">
        <title>A new Merluccius polli reference genome to investigate the effects of global change in West African waters.</title>
        <authorList>
            <person name="Mateo J.L."/>
            <person name="Blanco-Fernandez C."/>
            <person name="Garcia-Vazquez E."/>
            <person name="Machado-Schiaffino G."/>
        </authorList>
    </citation>
    <scope>NUCLEOTIDE SEQUENCE</scope>
    <source>
        <strain evidence="2">C29</strain>
        <tissue evidence="2">Fin</tissue>
    </source>
</reference>
<name>A0AA47MTF3_MERPO</name>
<dbReference type="SUPFAM" id="SSF47353">
    <property type="entry name" value="Retrovirus capsid dimerization domain-like"/>
    <property type="match status" value="1"/>
</dbReference>
<sequence>MEEAMTTLLRSQAALQGAVQELCDLALNPDPHGCRSRHDLNKMTADDDVEAFLEVFERAARHEGRPPEDWARVLAPLLTGEAQRAYQDLAPRDADNYALLRHAILSGQEYSLPARAQRFHAWRYNPALPARPQVAALFRLGRRWLEEGDEPGITKRVVVDRCVRALPPDAMRYAAQTAHNTVEGLVSLLENHQVTQEMCRAPRGCAALNPRQDAPYPSPPRQRGRNRGPGAPMDHPPRGERPATERWPVLDRNSRRCFTCNRPVGKAGWPMTGKIPP</sequence>
<organism evidence="2 3">
    <name type="scientific">Merluccius polli</name>
    <name type="common">Benguela hake</name>
    <name type="synonym">Merluccius cadenati</name>
    <dbReference type="NCBI Taxonomy" id="89951"/>
    <lineage>
        <taxon>Eukaryota</taxon>
        <taxon>Metazoa</taxon>
        <taxon>Chordata</taxon>
        <taxon>Craniata</taxon>
        <taxon>Vertebrata</taxon>
        <taxon>Euteleostomi</taxon>
        <taxon>Actinopterygii</taxon>
        <taxon>Neopterygii</taxon>
        <taxon>Teleostei</taxon>
        <taxon>Neoteleostei</taxon>
        <taxon>Acanthomorphata</taxon>
        <taxon>Zeiogadaria</taxon>
        <taxon>Gadariae</taxon>
        <taxon>Gadiformes</taxon>
        <taxon>Gadoidei</taxon>
        <taxon>Merlucciidae</taxon>
        <taxon>Merluccius</taxon>
    </lineage>
</organism>
<dbReference type="AlphaFoldDB" id="A0AA47MTF3"/>
<evidence type="ECO:0000313" key="2">
    <source>
        <dbReference type="EMBL" id="KAK0146219.1"/>
    </source>
</evidence>
<gene>
    <name evidence="2" type="ORF">N1851_014481</name>
</gene>
<feature type="region of interest" description="Disordered" evidence="1">
    <location>
        <begin position="206"/>
        <end position="248"/>
    </location>
</feature>
<evidence type="ECO:0000256" key="1">
    <source>
        <dbReference type="SAM" id="MobiDB-lite"/>
    </source>
</evidence>
<accession>A0AA47MTF3</accession>